<dbReference type="NCBIfam" id="TIGR03696">
    <property type="entry name" value="Rhs_assc_core"/>
    <property type="match status" value="1"/>
</dbReference>
<dbReference type="InterPro" id="IPR045351">
    <property type="entry name" value="DUF6531"/>
</dbReference>
<name>A0ABQ6T3K1_9GAMM</name>
<reference evidence="6 7" key="1">
    <citation type="journal article" date="2020" name="Antonie Van Leeuwenhoek">
        <title>Stenotrophomonas cyclobalanopsidis sp. nov., isolated from the leaf spot disease of Cyclobalanopsis patelliformis.</title>
        <authorList>
            <person name="Bian D.R."/>
            <person name="Xue H."/>
            <person name="Piao C.G."/>
            <person name="Li Y."/>
        </authorList>
    </citation>
    <scope>NUCLEOTIDE SEQUENCE [LARGE SCALE GENOMIC DNA]</scope>
    <source>
        <strain evidence="6 7">TPQG1-4</strain>
    </source>
</reference>
<dbReference type="Proteomes" id="UP000326367">
    <property type="component" value="Unassembled WGS sequence"/>
</dbReference>
<evidence type="ECO:0000256" key="1">
    <source>
        <dbReference type="ARBA" id="ARBA00022737"/>
    </source>
</evidence>
<proteinExistence type="predicted"/>
<evidence type="ECO:0000256" key="3">
    <source>
        <dbReference type="SAM" id="SignalP"/>
    </source>
</evidence>
<dbReference type="PANTHER" id="PTHR32305:SF15">
    <property type="entry name" value="PROTEIN RHSA-RELATED"/>
    <property type="match status" value="1"/>
</dbReference>
<evidence type="ECO:0000259" key="5">
    <source>
        <dbReference type="Pfam" id="PF25023"/>
    </source>
</evidence>
<dbReference type="InterPro" id="IPR022385">
    <property type="entry name" value="Rhs_assc_core"/>
</dbReference>
<dbReference type="EMBL" id="VYKI01000004">
    <property type="protein sequence ID" value="KAA9002260.1"/>
    <property type="molecule type" value="Genomic_DNA"/>
</dbReference>
<feature type="signal peptide" evidence="3">
    <location>
        <begin position="1"/>
        <end position="28"/>
    </location>
</feature>
<protein>
    <submittedName>
        <fullName evidence="6">RHS repeat protein</fullName>
    </submittedName>
</protein>
<feature type="domain" description="Teneurin-like YD-shell" evidence="5">
    <location>
        <begin position="1123"/>
        <end position="1396"/>
    </location>
</feature>
<evidence type="ECO:0000259" key="4">
    <source>
        <dbReference type="Pfam" id="PF20148"/>
    </source>
</evidence>
<dbReference type="InterPro" id="IPR050708">
    <property type="entry name" value="T6SS_VgrG/RHS"/>
</dbReference>
<keyword evidence="7" id="KW-1185">Reference proteome</keyword>
<organism evidence="6 7">
    <name type="scientific">Stenotrophomonas cyclobalanopsidis</name>
    <dbReference type="NCBI Taxonomy" id="2771362"/>
    <lineage>
        <taxon>Bacteria</taxon>
        <taxon>Pseudomonadati</taxon>
        <taxon>Pseudomonadota</taxon>
        <taxon>Gammaproteobacteria</taxon>
        <taxon>Lysobacterales</taxon>
        <taxon>Lysobacteraceae</taxon>
        <taxon>Stenotrophomonas</taxon>
    </lineage>
</organism>
<evidence type="ECO:0000256" key="2">
    <source>
        <dbReference type="SAM" id="MobiDB-lite"/>
    </source>
</evidence>
<sequence>MLERMKTLSCAVPMLVALGAALPSATSAQEVKKQWYAFASGNQPRATEKLVQKDIEARYAAYQNYGSFSWEVRGSTVLADKVIYDYAIKPAKLIKTDWSYRYDSQVYSSEEALFDALKLSVPKEPACPSPQVSLSQAWAGIPGGGAGGGADGSNVGEEATATVSYHSFNAGSSTCEPLTAPRYAQRTREVKCPNTSSAVMKWREDLQMCGMSPALEAGNAAMTRRYYSPVIPKQCDARGNPCDPTTGDKTQPELDFDLGWINLRRHYHSLTSTPGGALGTGWTHSHNLRLTAGVDNTSFPPGTEVKVGLVGEDGTHVAFPKRGSYYEANDGSGDRVVQQGANWQLSRTAERILFDTTGLMLRRDYEDGTSFTYVHDSRGRLLSITHSTGRRVDVQYLVPGNDALISALIIAGQSVVGYTYSPTGELISAVYADGTNRTYHYEDARFPGYLTGVTSEDSRRYSWFGYDAQGRVVCSRHSGDCSQADVGIDGVRLQYTATGSTIVTDALGKQSTYALTASSTSGLPRKVTGITESNGSVGRTYLPEGSDFRRRLQSVTDRRGVVTSYSYAEASDAAAGAVSVTKTTEAAGTPDQRISETRVAMDSNRVVQQIVGNREIRIARNARLQPITVTVRDAESGDTRVTTQTYCEAEGPECPRVGLLRSVDGPRSDVADVSTYAYYTADDVGCATNGACDFRKGDLRSVTNALGQTVETLAYDALGRPLSLKEANGVATAYTYHARGWLASVTVRGATTAEDRSTQISYWPTGQVQQIIEPDGSSVTYVYDAAQRLTDIADSAGNTIHYTLDDAGNRLQEDTIDANGTLRRTLARVYNTLGQLRVLKDAGGHATGFTYDANGNPQSITDALQRVTSQQYDPLNRLALTLQDVGGVAAETRSSYNALDQVTQVTDPKGLHTTYAYNAFGDLTAQVSPDSGSTGFTVDSAGNRKTRTDARGITATYSYDALNRLVGVAYPDPNMDVGYHYDVAPAVCASDERFAKGRLSEVLHDGGRTAYCHDRFGQVTRKVQTVNGVASTLRYAYNKSGRLASLTYPDGSVADYVRDTLGRISQIGLTRPGQARQVVVNGVTYAAFGPATGWTYGNGRQLQRPLDLDYRPQAVHDPAAGGLSLGFGYDAVGSITALKNGTGSAVLAKYAYDTLGRLTQTQDGTTGTPIETYGYDATGNRTSLTTSAGTSTYSYPADSHHLVAVGGEARGYDAAGNTTSIGSKAFTYNDANRMSAVKLGGTVAERYVYNHRGERVLRAPEGGNAQITVYDEAGQWLGNYSATGQAQQQAIWLDNYPVALINVPSTGVPELDYIQPDHLGTPRVVIDPVRDVAVWEWSNKSEVFGDQAPANDPDGDGVAFELALRFPGQQATDASGLFYNYQREYDPVVGRYSQSDPIGLRGGITLFSYSKSNPASRTDPLGLRSTAGQAARFPPSGGYYGDGDYYQQQDPDLPNYGISDYPRIQINTDGIAKSLLADVLMAASRARLDLLLPWLSLSEKKGETDCPVPDQRGLPGEGEPNTWSDHPTGKQSRYYGEDGRPKFDVDRGHDHGQGNPHSHEWENRVRKPGVPVSDWPKR</sequence>
<evidence type="ECO:0000313" key="7">
    <source>
        <dbReference type="Proteomes" id="UP000326367"/>
    </source>
</evidence>
<dbReference type="PANTHER" id="PTHR32305">
    <property type="match status" value="1"/>
</dbReference>
<dbReference type="Pfam" id="PF20148">
    <property type="entry name" value="DUF6531"/>
    <property type="match status" value="1"/>
</dbReference>
<dbReference type="Pfam" id="PF25023">
    <property type="entry name" value="TEN_YD-shell"/>
    <property type="match status" value="1"/>
</dbReference>
<evidence type="ECO:0000313" key="6">
    <source>
        <dbReference type="EMBL" id="KAA9002260.1"/>
    </source>
</evidence>
<dbReference type="RefSeq" id="WP_150453774.1">
    <property type="nucleotide sequence ID" value="NZ_VYKI01000004.1"/>
</dbReference>
<comment type="caution">
    <text evidence="6">The sequence shown here is derived from an EMBL/GenBank/DDBJ whole genome shotgun (WGS) entry which is preliminary data.</text>
</comment>
<dbReference type="InterPro" id="IPR006530">
    <property type="entry name" value="YD"/>
</dbReference>
<dbReference type="Gene3D" id="2.180.10.10">
    <property type="entry name" value="RHS repeat-associated core"/>
    <property type="match status" value="3"/>
</dbReference>
<feature type="compositionally biased region" description="Polar residues" evidence="2">
    <location>
        <begin position="1521"/>
        <end position="1531"/>
    </location>
</feature>
<feature type="compositionally biased region" description="Basic and acidic residues" evidence="2">
    <location>
        <begin position="1535"/>
        <end position="1565"/>
    </location>
</feature>
<feature type="chain" id="PRO_5046339714" evidence="3">
    <location>
        <begin position="29"/>
        <end position="1578"/>
    </location>
</feature>
<dbReference type="InterPro" id="IPR031325">
    <property type="entry name" value="RHS_repeat"/>
</dbReference>
<accession>A0ABQ6T3K1</accession>
<gene>
    <name evidence="6" type="ORF">FJU31_05135</name>
</gene>
<dbReference type="NCBIfam" id="TIGR01643">
    <property type="entry name" value="YD_repeat_2x"/>
    <property type="match status" value="4"/>
</dbReference>
<dbReference type="PRINTS" id="PR00394">
    <property type="entry name" value="RHSPROTEIN"/>
</dbReference>
<keyword evidence="1" id="KW-0677">Repeat</keyword>
<dbReference type="Pfam" id="PF05593">
    <property type="entry name" value="RHS_repeat"/>
    <property type="match status" value="5"/>
</dbReference>
<feature type="domain" description="DUF6531" evidence="4">
    <location>
        <begin position="239"/>
        <end position="319"/>
    </location>
</feature>
<feature type="region of interest" description="Disordered" evidence="2">
    <location>
        <begin position="1501"/>
        <end position="1578"/>
    </location>
</feature>
<keyword evidence="3" id="KW-0732">Signal</keyword>
<dbReference type="InterPro" id="IPR056823">
    <property type="entry name" value="TEN-like_YD-shell"/>
</dbReference>